<dbReference type="GO" id="GO:0009279">
    <property type="term" value="C:cell outer membrane"/>
    <property type="evidence" value="ECO:0007669"/>
    <property type="project" value="UniProtKB-SubCell"/>
</dbReference>
<name>A0A839STZ0_9PROT</name>
<dbReference type="Gene3D" id="3.30.1330.60">
    <property type="entry name" value="OmpA-like domain"/>
    <property type="match status" value="1"/>
</dbReference>
<gene>
    <name evidence="7" type="ORF">FHR98_002612</name>
</gene>
<dbReference type="PROSITE" id="PS51257">
    <property type="entry name" value="PROKAR_LIPOPROTEIN"/>
    <property type="match status" value="1"/>
</dbReference>
<evidence type="ECO:0000259" key="6">
    <source>
        <dbReference type="PROSITE" id="PS51123"/>
    </source>
</evidence>
<feature type="domain" description="OmpA-like" evidence="6">
    <location>
        <begin position="160"/>
        <end position="273"/>
    </location>
</feature>
<dbReference type="InterPro" id="IPR006665">
    <property type="entry name" value="OmpA-like"/>
</dbReference>
<organism evidence="7 8">
    <name type="scientific">Limibacillus halophilus</name>
    <dbReference type="NCBI Taxonomy" id="1579333"/>
    <lineage>
        <taxon>Bacteria</taxon>
        <taxon>Pseudomonadati</taxon>
        <taxon>Pseudomonadota</taxon>
        <taxon>Alphaproteobacteria</taxon>
        <taxon>Rhodospirillales</taxon>
        <taxon>Rhodovibrionaceae</taxon>
        <taxon>Limibacillus</taxon>
    </lineage>
</organism>
<dbReference type="Pfam" id="PF00691">
    <property type="entry name" value="OmpA"/>
    <property type="match status" value="1"/>
</dbReference>
<dbReference type="PANTHER" id="PTHR30329">
    <property type="entry name" value="STATOR ELEMENT OF FLAGELLAR MOTOR COMPLEX"/>
    <property type="match status" value="1"/>
</dbReference>
<accession>A0A839STZ0</accession>
<keyword evidence="2 4" id="KW-0472">Membrane</keyword>
<evidence type="ECO:0000256" key="1">
    <source>
        <dbReference type="ARBA" id="ARBA00004442"/>
    </source>
</evidence>
<dbReference type="InterPro" id="IPR006664">
    <property type="entry name" value="OMP_bac"/>
</dbReference>
<evidence type="ECO:0000256" key="2">
    <source>
        <dbReference type="ARBA" id="ARBA00023136"/>
    </source>
</evidence>
<sequence length="273" mass="29129">MVKTKILGALAAITLLAGCVGTKTETLGDVEPSGSAFTNALFSEYKALAEFEAYEMYDWIDADYFADKAARAAGGEAVEPAVLENWDLPAEHVDELTTARAALVAALNAGATTRKPETAALAQAKFDCWVEQQEENFQPDHIAACKDAFWAAMKELEPQAPAAVIPATYTILFAFDSAVVTDLGMKIIDAAIKEATRTGASFALTGHADRSGSEDYNMKLSLRRAEAARDVLVAKGVEASKISVAARGESEPAVPTADGVREQANRRVEILLQ</sequence>
<keyword evidence="8" id="KW-1185">Reference proteome</keyword>
<evidence type="ECO:0000313" key="7">
    <source>
        <dbReference type="EMBL" id="MBB3066307.1"/>
    </source>
</evidence>
<feature type="chain" id="PRO_5032382309" evidence="5">
    <location>
        <begin position="18"/>
        <end position="273"/>
    </location>
</feature>
<evidence type="ECO:0000256" key="3">
    <source>
        <dbReference type="ARBA" id="ARBA00023237"/>
    </source>
</evidence>
<evidence type="ECO:0000313" key="8">
    <source>
        <dbReference type="Proteomes" id="UP000581135"/>
    </source>
</evidence>
<dbReference type="RefSeq" id="WP_183417119.1">
    <property type="nucleotide sequence ID" value="NZ_JACHXA010000007.1"/>
</dbReference>
<dbReference type="PRINTS" id="PR01021">
    <property type="entry name" value="OMPADOMAIN"/>
</dbReference>
<dbReference type="EMBL" id="JACHXA010000007">
    <property type="protein sequence ID" value="MBB3066307.1"/>
    <property type="molecule type" value="Genomic_DNA"/>
</dbReference>
<keyword evidence="3" id="KW-0998">Cell outer membrane</keyword>
<reference evidence="7 8" key="1">
    <citation type="submission" date="2020-08" db="EMBL/GenBank/DDBJ databases">
        <title>Genomic Encyclopedia of Type Strains, Phase III (KMG-III): the genomes of soil and plant-associated and newly described type strains.</title>
        <authorList>
            <person name="Whitman W."/>
        </authorList>
    </citation>
    <scope>NUCLEOTIDE SEQUENCE [LARGE SCALE GENOMIC DNA]</scope>
    <source>
        <strain evidence="7 8">CECT 8803</strain>
    </source>
</reference>
<dbReference type="Proteomes" id="UP000581135">
    <property type="component" value="Unassembled WGS sequence"/>
</dbReference>
<protein>
    <submittedName>
        <fullName evidence="7">OOP family OmpA-OmpF porin</fullName>
    </submittedName>
</protein>
<dbReference type="PROSITE" id="PS51123">
    <property type="entry name" value="OMPA_2"/>
    <property type="match status" value="1"/>
</dbReference>
<dbReference type="InterPro" id="IPR036737">
    <property type="entry name" value="OmpA-like_sf"/>
</dbReference>
<keyword evidence="5" id="KW-0732">Signal</keyword>
<dbReference type="CDD" id="cd07185">
    <property type="entry name" value="OmpA_C-like"/>
    <property type="match status" value="1"/>
</dbReference>
<comment type="subcellular location">
    <subcellularLocation>
        <location evidence="1">Cell outer membrane</location>
    </subcellularLocation>
</comment>
<evidence type="ECO:0000256" key="5">
    <source>
        <dbReference type="SAM" id="SignalP"/>
    </source>
</evidence>
<comment type="caution">
    <text evidence="7">The sequence shown here is derived from an EMBL/GenBank/DDBJ whole genome shotgun (WGS) entry which is preliminary data.</text>
</comment>
<dbReference type="PANTHER" id="PTHR30329:SF21">
    <property type="entry name" value="LIPOPROTEIN YIAD-RELATED"/>
    <property type="match status" value="1"/>
</dbReference>
<dbReference type="AlphaFoldDB" id="A0A839STZ0"/>
<dbReference type="SUPFAM" id="SSF103088">
    <property type="entry name" value="OmpA-like"/>
    <property type="match status" value="1"/>
</dbReference>
<evidence type="ECO:0000256" key="4">
    <source>
        <dbReference type="PROSITE-ProRule" id="PRU00473"/>
    </source>
</evidence>
<proteinExistence type="predicted"/>
<dbReference type="InterPro" id="IPR050330">
    <property type="entry name" value="Bact_OuterMem_StrucFunc"/>
</dbReference>
<feature type="signal peptide" evidence="5">
    <location>
        <begin position="1"/>
        <end position="17"/>
    </location>
</feature>